<dbReference type="NCBIfam" id="TIGR01146">
    <property type="entry name" value="ATPsyn_F1gamma"/>
    <property type="match status" value="1"/>
</dbReference>
<evidence type="ECO:0000256" key="2">
    <source>
        <dbReference type="ARBA" id="ARBA00004170"/>
    </source>
</evidence>
<evidence type="ECO:0000256" key="9">
    <source>
        <dbReference type="ARBA" id="ARBA00023136"/>
    </source>
</evidence>
<dbReference type="GO" id="GO:0045259">
    <property type="term" value="C:proton-transporting ATP synthase complex"/>
    <property type="evidence" value="ECO:0007669"/>
    <property type="project" value="UniProtKB-KW"/>
</dbReference>
<dbReference type="Gene3D" id="1.10.287.80">
    <property type="entry name" value="ATP synthase, gamma subunit, helix hairpin domain"/>
    <property type="match status" value="2"/>
</dbReference>
<gene>
    <name evidence="13" type="primary">atpG</name>
    <name evidence="14" type="ORF">Q664_47580</name>
</gene>
<dbReference type="HAMAP" id="MF_00815">
    <property type="entry name" value="ATP_synth_gamma_bact"/>
    <property type="match status" value="1"/>
</dbReference>
<evidence type="ECO:0000256" key="8">
    <source>
        <dbReference type="ARBA" id="ARBA00023065"/>
    </source>
</evidence>
<keyword evidence="7 13" id="KW-0375">Hydrogen ion transport</keyword>
<dbReference type="AlphaFoldDB" id="A0A084SFY0"/>
<keyword evidence="4 13" id="KW-0813">Transport</keyword>
<keyword evidence="11 13" id="KW-0066">ATP synthesis</keyword>
<reference evidence="14 15" key="1">
    <citation type="submission" date="2014-07" db="EMBL/GenBank/DDBJ databases">
        <title>Draft Genome Sequence of Gephyronic Acid Producer, Cystobacter violaceus Strain Cb vi76.</title>
        <authorList>
            <person name="Stevens D.C."/>
            <person name="Young J."/>
            <person name="Carmichael R."/>
            <person name="Tan J."/>
            <person name="Taylor R.E."/>
        </authorList>
    </citation>
    <scope>NUCLEOTIDE SEQUENCE [LARGE SCALE GENOMIC DNA]</scope>
    <source>
        <strain evidence="14 15">Cb vi76</strain>
    </source>
</reference>
<dbReference type="PRINTS" id="PR00126">
    <property type="entry name" value="ATPASEGAMMA"/>
</dbReference>
<comment type="subunit">
    <text evidence="13">F-type ATPases have 2 components, CF(1) - the catalytic core - and CF(0) - the membrane proton channel. CF(1) has five subunits: alpha(3), beta(3), gamma(1), delta(1), epsilon(1). CF(0) has three main subunits: a, b and c.</text>
</comment>
<organism evidence="14 15">
    <name type="scientific">Archangium violaceum Cb vi76</name>
    <dbReference type="NCBI Taxonomy" id="1406225"/>
    <lineage>
        <taxon>Bacteria</taxon>
        <taxon>Pseudomonadati</taxon>
        <taxon>Myxococcota</taxon>
        <taxon>Myxococcia</taxon>
        <taxon>Myxococcales</taxon>
        <taxon>Cystobacterineae</taxon>
        <taxon>Archangiaceae</taxon>
        <taxon>Archangium</taxon>
    </lineage>
</organism>
<comment type="caution">
    <text evidence="14">The sequence shown here is derived from an EMBL/GenBank/DDBJ whole genome shotgun (WGS) entry which is preliminary data.</text>
</comment>
<evidence type="ECO:0000256" key="1">
    <source>
        <dbReference type="ARBA" id="ARBA00003456"/>
    </source>
</evidence>
<evidence type="ECO:0000256" key="7">
    <source>
        <dbReference type="ARBA" id="ARBA00022781"/>
    </source>
</evidence>
<dbReference type="FunFam" id="1.10.287.80:FF:000003">
    <property type="entry name" value="ATP synthase gamma chain, chloroplastic"/>
    <property type="match status" value="1"/>
</dbReference>
<evidence type="ECO:0000313" key="15">
    <source>
        <dbReference type="Proteomes" id="UP000028547"/>
    </source>
</evidence>
<comment type="similarity">
    <text evidence="3 13">Belongs to the ATPase gamma chain family.</text>
</comment>
<dbReference type="EMBL" id="JPMI01000378">
    <property type="protein sequence ID" value="KFA87365.1"/>
    <property type="molecule type" value="Genomic_DNA"/>
</dbReference>
<evidence type="ECO:0000256" key="3">
    <source>
        <dbReference type="ARBA" id="ARBA00007681"/>
    </source>
</evidence>
<dbReference type="GO" id="GO:0046933">
    <property type="term" value="F:proton-transporting ATP synthase activity, rotational mechanism"/>
    <property type="evidence" value="ECO:0007669"/>
    <property type="project" value="UniProtKB-UniRule"/>
</dbReference>
<keyword evidence="5 13" id="KW-1003">Cell membrane</keyword>
<evidence type="ECO:0000256" key="6">
    <source>
        <dbReference type="ARBA" id="ARBA00022519"/>
    </source>
</evidence>
<dbReference type="CDD" id="cd12151">
    <property type="entry name" value="F1-ATPase_gamma"/>
    <property type="match status" value="1"/>
</dbReference>
<comment type="subcellular location">
    <subcellularLocation>
        <location evidence="13">Cell membrane</location>
        <topology evidence="13">Peripheral membrane protein</topology>
    </subcellularLocation>
    <subcellularLocation>
        <location evidence="2">Membrane</location>
        <topology evidence="2">Peripheral membrane protein</topology>
    </subcellularLocation>
    <subcellularLocation>
        <location evidence="12">Thylakoid</location>
    </subcellularLocation>
</comment>
<accession>A0A084SFY0</accession>
<dbReference type="GO" id="GO:0042777">
    <property type="term" value="P:proton motive force-driven plasma membrane ATP synthesis"/>
    <property type="evidence" value="ECO:0007669"/>
    <property type="project" value="UniProtKB-UniRule"/>
</dbReference>
<dbReference type="RefSeq" id="WP_043412233.1">
    <property type="nucleotide sequence ID" value="NZ_JPMI01000378.1"/>
</dbReference>
<protein>
    <recommendedName>
        <fullName evidence="13">ATP synthase gamma chain</fullName>
    </recommendedName>
    <alternativeName>
        <fullName evidence="13">ATP synthase F1 sector gamma subunit</fullName>
    </alternativeName>
    <alternativeName>
        <fullName evidence="13">F-ATPase gamma subunit</fullName>
    </alternativeName>
</protein>
<dbReference type="PANTHER" id="PTHR11693">
    <property type="entry name" value="ATP SYNTHASE GAMMA CHAIN"/>
    <property type="match status" value="1"/>
</dbReference>
<proteinExistence type="inferred from homology"/>
<sequence length="302" mass="33355">MASLRDIRKRIRSVKNTRQITKAMKMVSAAKLRKAQDAIIAARPYAQMLDQIISDLTTRSGGEELAHPLLTSRPVRKVELLLLTSDRGLAGGFNSNVIRRASRFLYENSGVEIEVSTVGRKGNDFFRQRGQKMRKDFGYLFQRLDYTHASQVAEEMSARFLKGEVDAVYVVYNEFLSAISQKVSLAQLLPLQTLSVGAPTAAQVGQSAPVAAPTPALVDFKYEPARQDVLDRLVPQAVAIKLYRSLLESVASEHGSRMSAMENATSNASDMIASLSLTYNRTRQAVITKELMEIVSGAESLK</sequence>
<dbReference type="GO" id="GO:0005524">
    <property type="term" value="F:ATP binding"/>
    <property type="evidence" value="ECO:0007669"/>
    <property type="project" value="UniProtKB-UniRule"/>
</dbReference>
<evidence type="ECO:0000256" key="4">
    <source>
        <dbReference type="ARBA" id="ARBA00022448"/>
    </source>
</evidence>
<dbReference type="InterPro" id="IPR000131">
    <property type="entry name" value="ATP_synth_F1_gsu"/>
</dbReference>
<evidence type="ECO:0000256" key="12">
    <source>
        <dbReference type="ARBA" id="ARBA00060385"/>
    </source>
</evidence>
<dbReference type="SUPFAM" id="SSF52943">
    <property type="entry name" value="ATP synthase (F1-ATPase), gamma subunit"/>
    <property type="match status" value="1"/>
</dbReference>
<dbReference type="Gene3D" id="3.40.1380.10">
    <property type="match status" value="1"/>
</dbReference>
<evidence type="ECO:0000256" key="5">
    <source>
        <dbReference type="ARBA" id="ARBA00022475"/>
    </source>
</evidence>
<keyword evidence="9 13" id="KW-0472">Membrane</keyword>
<dbReference type="PROSITE" id="PS00153">
    <property type="entry name" value="ATPASE_GAMMA"/>
    <property type="match status" value="1"/>
</dbReference>
<name>A0A084SFY0_9BACT</name>
<dbReference type="Pfam" id="PF00231">
    <property type="entry name" value="ATP-synt"/>
    <property type="match status" value="1"/>
</dbReference>
<evidence type="ECO:0000313" key="14">
    <source>
        <dbReference type="EMBL" id="KFA87365.1"/>
    </source>
</evidence>
<keyword evidence="14" id="KW-0378">Hydrolase</keyword>
<comment type="function">
    <text evidence="1 13">Produces ATP from ADP in the presence of a proton gradient across the membrane. The gamma chain is believed to be important in regulating ATPase activity and the flow of protons through the CF(0) complex.</text>
</comment>
<dbReference type="Proteomes" id="UP000028547">
    <property type="component" value="Unassembled WGS sequence"/>
</dbReference>
<dbReference type="PANTHER" id="PTHR11693:SF22">
    <property type="entry name" value="ATP SYNTHASE SUBUNIT GAMMA, MITOCHONDRIAL"/>
    <property type="match status" value="1"/>
</dbReference>
<evidence type="ECO:0000256" key="11">
    <source>
        <dbReference type="ARBA" id="ARBA00023310"/>
    </source>
</evidence>
<dbReference type="GO" id="GO:0009579">
    <property type="term" value="C:thylakoid"/>
    <property type="evidence" value="ECO:0007669"/>
    <property type="project" value="UniProtKB-SubCell"/>
</dbReference>
<evidence type="ECO:0000256" key="10">
    <source>
        <dbReference type="ARBA" id="ARBA00023196"/>
    </source>
</evidence>
<dbReference type="GO" id="GO:0016787">
    <property type="term" value="F:hydrolase activity"/>
    <property type="evidence" value="ECO:0007669"/>
    <property type="project" value="UniProtKB-KW"/>
</dbReference>
<dbReference type="GO" id="GO:0005886">
    <property type="term" value="C:plasma membrane"/>
    <property type="evidence" value="ECO:0007669"/>
    <property type="project" value="UniProtKB-SubCell"/>
</dbReference>
<keyword evidence="8 13" id="KW-0406">Ion transport</keyword>
<evidence type="ECO:0000256" key="13">
    <source>
        <dbReference type="HAMAP-Rule" id="MF_00815"/>
    </source>
</evidence>
<dbReference type="InterPro" id="IPR035968">
    <property type="entry name" value="ATP_synth_F1_ATPase_gsu"/>
</dbReference>
<keyword evidence="10 13" id="KW-0139">CF(1)</keyword>
<keyword evidence="6" id="KW-0997">Cell inner membrane</keyword>
<dbReference type="InterPro" id="IPR023632">
    <property type="entry name" value="ATP_synth_F1_gsu_CS"/>
</dbReference>
<dbReference type="FunFam" id="1.10.287.80:FF:000001">
    <property type="entry name" value="ATP synthase gamma chain"/>
    <property type="match status" value="1"/>
</dbReference>